<dbReference type="RefSeq" id="WP_252635568.1">
    <property type="nucleotide sequence ID" value="NZ_JAMXAX010000009.1"/>
</dbReference>
<gene>
    <name evidence="2" type="ORF">ACFOW3_13785</name>
</gene>
<organism evidence="2 3">
    <name type="scientific">Acidovorax facilis</name>
    <dbReference type="NCBI Taxonomy" id="12917"/>
    <lineage>
        <taxon>Bacteria</taxon>
        <taxon>Pseudomonadati</taxon>
        <taxon>Pseudomonadota</taxon>
        <taxon>Betaproteobacteria</taxon>
        <taxon>Burkholderiales</taxon>
        <taxon>Comamonadaceae</taxon>
        <taxon>Acidovorax</taxon>
    </lineage>
</organism>
<dbReference type="EMBL" id="JBHSAJ010000037">
    <property type="protein sequence ID" value="MFC3935688.1"/>
    <property type="molecule type" value="Genomic_DNA"/>
</dbReference>
<name>A0ABV8DAU6_9BURK</name>
<feature type="compositionally biased region" description="Basic and acidic residues" evidence="1">
    <location>
        <begin position="1"/>
        <end position="15"/>
    </location>
</feature>
<proteinExistence type="predicted"/>
<accession>A0ABV8DAU6</accession>
<keyword evidence="3" id="KW-1185">Reference proteome</keyword>
<evidence type="ECO:0000256" key="1">
    <source>
        <dbReference type="SAM" id="MobiDB-lite"/>
    </source>
</evidence>
<sequence length="94" mass="10235">MTQHTDLIERLHASSEDGLTPDDAYAAANALEAQARELERLCKDAALVAARERERIAAWIEPQRNDIPACGFEFAAAIRALNTEGEGNEPSTQA</sequence>
<evidence type="ECO:0000313" key="2">
    <source>
        <dbReference type="EMBL" id="MFC3935688.1"/>
    </source>
</evidence>
<comment type="caution">
    <text evidence="2">The sequence shown here is derived from an EMBL/GenBank/DDBJ whole genome shotgun (WGS) entry which is preliminary data.</text>
</comment>
<evidence type="ECO:0000313" key="3">
    <source>
        <dbReference type="Proteomes" id="UP001595693"/>
    </source>
</evidence>
<feature type="region of interest" description="Disordered" evidence="1">
    <location>
        <begin position="1"/>
        <end position="21"/>
    </location>
</feature>
<protein>
    <submittedName>
        <fullName evidence="2">Uncharacterized protein</fullName>
    </submittedName>
</protein>
<reference evidence="3" key="1">
    <citation type="journal article" date="2019" name="Int. J. Syst. Evol. Microbiol.">
        <title>The Global Catalogue of Microorganisms (GCM) 10K type strain sequencing project: providing services to taxonomists for standard genome sequencing and annotation.</title>
        <authorList>
            <consortium name="The Broad Institute Genomics Platform"/>
            <consortium name="The Broad Institute Genome Sequencing Center for Infectious Disease"/>
            <person name="Wu L."/>
            <person name="Ma J."/>
        </authorList>
    </citation>
    <scope>NUCLEOTIDE SEQUENCE [LARGE SCALE GENOMIC DNA]</scope>
    <source>
        <strain evidence="3">CCUG 2113</strain>
    </source>
</reference>
<dbReference type="Proteomes" id="UP001595693">
    <property type="component" value="Unassembled WGS sequence"/>
</dbReference>